<organism evidence="2 3">
    <name type="scientific">Chironomus riparius</name>
    <dbReference type="NCBI Taxonomy" id="315576"/>
    <lineage>
        <taxon>Eukaryota</taxon>
        <taxon>Metazoa</taxon>
        <taxon>Ecdysozoa</taxon>
        <taxon>Arthropoda</taxon>
        <taxon>Hexapoda</taxon>
        <taxon>Insecta</taxon>
        <taxon>Pterygota</taxon>
        <taxon>Neoptera</taxon>
        <taxon>Endopterygota</taxon>
        <taxon>Diptera</taxon>
        <taxon>Nematocera</taxon>
        <taxon>Chironomoidea</taxon>
        <taxon>Chironomidae</taxon>
        <taxon>Chironominae</taxon>
        <taxon>Chironomus</taxon>
    </lineage>
</organism>
<proteinExistence type="predicted"/>
<dbReference type="SMART" id="SM00587">
    <property type="entry name" value="CHK"/>
    <property type="match status" value="1"/>
</dbReference>
<dbReference type="Pfam" id="PF02958">
    <property type="entry name" value="EcKL"/>
    <property type="match status" value="1"/>
</dbReference>
<sequence length="409" mass="46727">MSTSSLESSSPEWLNKDYVKLILSKIEVQGNPELNDFTISAGSAQGQNFAGVIIRVSIKYTLDGSNKHVTVIIKASPTAGAVSELLEDLDVFGGELFVYKNILSGFNELLPSFKIAPRLLYADDKAMVLEDLTKLDFELANRKNHFDLNQAKLVLAKIAKFHALTAALYQKDQSSMERHMISAHDAEEMTPLSFFFSASLQESLETIRNCDDLQEYVPFLESFDIVQEEKIVYTRNDTDRFRVLNHGDLWINNIFFKFNDAKEPIDVLLVDYQESYFGSPGIDFNHFLYTSCNYEVHNNHIDELIMFYYNNLVATLKLLNYEKIPSLNDIKYEIKNKSKQGLIALLSVVPVQMIENPEHANPEYFLADTEEAQVVRREVYGNPHFVETLKFFLPKLSARGVLGRIESHY</sequence>
<dbReference type="AlphaFoldDB" id="A0A9N9RVP7"/>
<dbReference type="Gene3D" id="3.90.1200.10">
    <property type="match status" value="1"/>
</dbReference>
<protein>
    <recommendedName>
        <fullName evidence="1">CHK kinase-like domain-containing protein</fullName>
    </recommendedName>
</protein>
<evidence type="ECO:0000313" key="3">
    <source>
        <dbReference type="Proteomes" id="UP001153620"/>
    </source>
</evidence>
<dbReference type="Proteomes" id="UP001153620">
    <property type="component" value="Chromosome 2"/>
</dbReference>
<dbReference type="PANTHER" id="PTHR11012:SF19">
    <property type="entry name" value="CHK KINASE-LIKE DOMAIN-CONTAINING PROTEIN"/>
    <property type="match status" value="1"/>
</dbReference>
<dbReference type="SUPFAM" id="SSF56112">
    <property type="entry name" value="Protein kinase-like (PK-like)"/>
    <property type="match status" value="1"/>
</dbReference>
<reference evidence="2" key="1">
    <citation type="submission" date="2022-01" db="EMBL/GenBank/DDBJ databases">
        <authorList>
            <person name="King R."/>
        </authorList>
    </citation>
    <scope>NUCLEOTIDE SEQUENCE</scope>
</reference>
<evidence type="ECO:0000313" key="2">
    <source>
        <dbReference type="EMBL" id="CAG9803713.1"/>
    </source>
</evidence>
<accession>A0A9N9RVP7</accession>
<dbReference type="EMBL" id="OU895878">
    <property type="protein sequence ID" value="CAG9803713.1"/>
    <property type="molecule type" value="Genomic_DNA"/>
</dbReference>
<evidence type="ECO:0000259" key="1">
    <source>
        <dbReference type="SMART" id="SM00587"/>
    </source>
</evidence>
<dbReference type="PANTHER" id="PTHR11012">
    <property type="entry name" value="PROTEIN KINASE-LIKE DOMAIN-CONTAINING"/>
    <property type="match status" value="1"/>
</dbReference>
<gene>
    <name evidence="2" type="ORF">CHIRRI_LOCUS6609</name>
</gene>
<dbReference type="InterPro" id="IPR015897">
    <property type="entry name" value="CHK_kinase-like"/>
</dbReference>
<name>A0A9N9RVP7_9DIPT</name>
<dbReference type="InterPro" id="IPR011009">
    <property type="entry name" value="Kinase-like_dom_sf"/>
</dbReference>
<dbReference type="OrthoDB" id="190089at2759"/>
<keyword evidence="3" id="KW-1185">Reference proteome</keyword>
<dbReference type="InterPro" id="IPR004119">
    <property type="entry name" value="EcKL"/>
</dbReference>
<feature type="domain" description="CHK kinase-like" evidence="1">
    <location>
        <begin position="127"/>
        <end position="318"/>
    </location>
</feature>
<reference evidence="2" key="2">
    <citation type="submission" date="2022-10" db="EMBL/GenBank/DDBJ databases">
        <authorList>
            <consortium name="ENA_rothamsted_submissions"/>
            <consortium name="culmorum"/>
            <person name="King R."/>
        </authorList>
    </citation>
    <scope>NUCLEOTIDE SEQUENCE</scope>
</reference>